<dbReference type="Pfam" id="PF01075">
    <property type="entry name" value="Glyco_transf_9"/>
    <property type="match status" value="1"/>
</dbReference>
<proteinExistence type="predicted"/>
<evidence type="ECO:0000256" key="2">
    <source>
        <dbReference type="ARBA" id="ARBA00022679"/>
    </source>
</evidence>
<dbReference type="CDD" id="cd03789">
    <property type="entry name" value="GT9_LPS_heptosyltransferase"/>
    <property type="match status" value="1"/>
</dbReference>
<dbReference type="InterPro" id="IPR051199">
    <property type="entry name" value="LPS_LOS_Heptosyltrfase"/>
</dbReference>
<dbReference type="Gene3D" id="3.40.50.2000">
    <property type="entry name" value="Glycogen Phosphorylase B"/>
    <property type="match status" value="2"/>
</dbReference>
<keyword evidence="1" id="KW-0328">Glycosyltransferase</keyword>
<gene>
    <name evidence="3" type="ORF">B193_1474</name>
</gene>
<keyword evidence="2 3" id="KW-0808">Transferase</keyword>
<protein>
    <submittedName>
        <fullName evidence="3">ADP-heptose:LPS heptosyltransferase</fullName>
    </submittedName>
</protein>
<dbReference type="SUPFAM" id="SSF53756">
    <property type="entry name" value="UDP-Glycosyltransferase/glycogen phosphorylase"/>
    <property type="match status" value="1"/>
</dbReference>
<dbReference type="PATRIC" id="fig|1206767.3.peg.1436"/>
<accession>K6FMJ6</accession>
<evidence type="ECO:0000256" key="1">
    <source>
        <dbReference type="ARBA" id="ARBA00022676"/>
    </source>
</evidence>
<evidence type="ECO:0000313" key="3">
    <source>
        <dbReference type="EMBL" id="EKO39787.1"/>
    </source>
</evidence>
<dbReference type="GO" id="GO:0005829">
    <property type="term" value="C:cytosol"/>
    <property type="evidence" value="ECO:0007669"/>
    <property type="project" value="TreeGrafter"/>
</dbReference>
<evidence type="ECO:0000313" key="4">
    <source>
        <dbReference type="Proteomes" id="UP000006272"/>
    </source>
</evidence>
<dbReference type="PANTHER" id="PTHR30160">
    <property type="entry name" value="TETRAACYLDISACCHARIDE 4'-KINASE-RELATED"/>
    <property type="match status" value="1"/>
</dbReference>
<name>K6FMJ6_9BACT</name>
<sequence>MNIVLQNLTRFGDLLQSQPAVSELAAAGNVVSLACLENFAGAAGLLADVSDVFPLPGAKFLASLDADWKLALTAVADFADTVAARTRPDCVINLTAALSARLLARRLCGEAVRGFSLDPFGYRHESNLWASFLEASSSRRELCPFNIVDVFRKTAGVGQGPGRFALGRPSAAAVEEAAALFAGAGPGDDRLVVGFQLGASAAARQWPVERFARLAARLHEKRGILAVVVGAASEKPLAARFREIFDGPCLDLSGATSLPTLAAVVARLGLLVTNDTGTLHLAAGLGVPSVALFLATAQPFDTGPYLEGCLCLEPDMACHPCSFQEACPRDHACLDAIDPEAVAEAVLAWSQDGRFPPGDYSGARAWLSARDAEGFMDLVSLSGHEATPRAVWLRCQRHVLRQFLDDAPHVSPAAPLPPLPEAERQELLRLLSQSADLLRLVEGQAGLAARSQTMKNRFLSSHNRVTALWSASPYLATLAQLWQRQAQEEAADIDGFVARIRRYEACVAAFAAILRV</sequence>
<dbReference type="EMBL" id="ALAO01000115">
    <property type="protein sequence ID" value="EKO39787.1"/>
    <property type="molecule type" value="Genomic_DNA"/>
</dbReference>
<dbReference type="AlphaFoldDB" id="K6FMJ6"/>
<organism evidence="3 4">
    <name type="scientific">Solidesulfovibrio magneticus str. Maddingley MBC34</name>
    <dbReference type="NCBI Taxonomy" id="1206767"/>
    <lineage>
        <taxon>Bacteria</taxon>
        <taxon>Pseudomonadati</taxon>
        <taxon>Thermodesulfobacteriota</taxon>
        <taxon>Desulfovibrionia</taxon>
        <taxon>Desulfovibrionales</taxon>
        <taxon>Desulfovibrionaceae</taxon>
        <taxon>Solidesulfovibrio</taxon>
    </lineage>
</organism>
<dbReference type="Proteomes" id="UP000006272">
    <property type="component" value="Unassembled WGS sequence"/>
</dbReference>
<dbReference type="GO" id="GO:0008713">
    <property type="term" value="F:ADP-heptose-lipopolysaccharide heptosyltransferase activity"/>
    <property type="evidence" value="ECO:0007669"/>
    <property type="project" value="TreeGrafter"/>
</dbReference>
<reference evidence="3 4" key="1">
    <citation type="submission" date="2012-07" db="EMBL/GenBank/DDBJ databases">
        <title>Draft genome sequence of Desulfovibrio magneticus str. Maddingley MBC34 obtained from a metagenomic sequence of a methanogenic enrichment isolated from coal-seam formation water in Victoria, Australia.</title>
        <authorList>
            <person name="Greenfield P."/>
            <person name="Hendry P."/>
            <person name="Li D."/>
            <person name="Rosewarne C.P."/>
            <person name="Tran-Dinh N."/>
            <person name="Elbourne L.D.H."/>
            <person name="Paulsen I.T."/>
            <person name="Midgley D.J."/>
        </authorList>
    </citation>
    <scope>NUCLEOTIDE SEQUENCE [LARGE SCALE GENOMIC DNA]</scope>
    <source>
        <strain evidence="4">Maddingley MBC34</strain>
    </source>
</reference>
<dbReference type="GO" id="GO:0009244">
    <property type="term" value="P:lipopolysaccharide core region biosynthetic process"/>
    <property type="evidence" value="ECO:0007669"/>
    <property type="project" value="TreeGrafter"/>
</dbReference>
<dbReference type="PANTHER" id="PTHR30160:SF7">
    <property type="entry name" value="ADP-HEPTOSE--LPS HEPTOSYLTRANSFERASE 2"/>
    <property type="match status" value="1"/>
</dbReference>
<comment type="caution">
    <text evidence="3">The sequence shown here is derived from an EMBL/GenBank/DDBJ whole genome shotgun (WGS) entry which is preliminary data.</text>
</comment>
<dbReference type="InterPro" id="IPR002201">
    <property type="entry name" value="Glyco_trans_9"/>
</dbReference>